<dbReference type="InterPro" id="IPR001251">
    <property type="entry name" value="CRAL-TRIO_dom"/>
</dbReference>
<dbReference type="GO" id="GO:1902936">
    <property type="term" value="F:phosphatidylinositol bisphosphate binding"/>
    <property type="evidence" value="ECO:0007669"/>
    <property type="project" value="TreeGrafter"/>
</dbReference>
<evidence type="ECO:0000313" key="3">
    <source>
        <dbReference type="Proteomes" id="UP000051574"/>
    </source>
</evidence>
<dbReference type="Gene3D" id="3.40.525.10">
    <property type="entry name" value="CRAL-TRIO lipid binding domain"/>
    <property type="match status" value="1"/>
</dbReference>
<feature type="domain" description="CRAL-TRIO" evidence="1">
    <location>
        <begin position="96"/>
        <end position="261"/>
    </location>
</feature>
<dbReference type="PANTHER" id="PTHR10174:SF212">
    <property type="entry name" value="MIP26555P1"/>
    <property type="match status" value="1"/>
</dbReference>
<comment type="caution">
    <text evidence="2">The sequence shown here is derived from an EMBL/GenBank/DDBJ whole genome shotgun (WGS) entry which is preliminary data.</text>
</comment>
<dbReference type="Pfam" id="PF00650">
    <property type="entry name" value="CRAL_TRIO"/>
    <property type="match status" value="1"/>
</dbReference>
<dbReference type="Gene3D" id="1.10.8.20">
    <property type="entry name" value="N-terminal domain of phosphatidylinositol transfer protein sec14p"/>
    <property type="match status" value="1"/>
</dbReference>
<evidence type="ECO:0000313" key="2">
    <source>
        <dbReference type="EMBL" id="KRT79161.1"/>
    </source>
</evidence>
<gene>
    <name evidence="2" type="ORF">AMK59_6905</name>
</gene>
<reference evidence="2 3" key="1">
    <citation type="submission" date="2015-09" db="EMBL/GenBank/DDBJ databases">
        <title>Draft genome of the scarab beetle Oryctes borbonicus.</title>
        <authorList>
            <person name="Meyer J.M."/>
            <person name="Markov G.V."/>
            <person name="Baskaran P."/>
            <person name="Herrmann M."/>
            <person name="Sommer R.J."/>
            <person name="Roedelsperger C."/>
        </authorList>
    </citation>
    <scope>NUCLEOTIDE SEQUENCE [LARGE SCALE GENOMIC DNA]</scope>
    <source>
        <strain evidence="2">OB123</strain>
        <tissue evidence="2">Whole animal</tissue>
    </source>
</reference>
<dbReference type="CDD" id="cd00170">
    <property type="entry name" value="SEC14"/>
    <property type="match status" value="1"/>
</dbReference>
<dbReference type="SMART" id="SM00516">
    <property type="entry name" value="SEC14"/>
    <property type="match status" value="1"/>
</dbReference>
<dbReference type="OrthoDB" id="75724at2759"/>
<dbReference type="SUPFAM" id="SSF46938">
    <property type="entry name" value="CRAL/TRIO N-terminal domain"/>
    <property type="match status" value="1"/>
</dbReference>
<dbReference type="PRINTS" id="PR00180">
    <property type="entry name" value="CRETINALDHBP"/>
</dbReference>
<protein>
    <submittedName>
        <fullName evidence="2">CRAL-TRIO domain containing protein</fullName>
    </submittedName>
</protein>
<feature type="non-terminal residue" evidence="2">
    <location>
        <position position="285"/>
    </location>
</feature>
<dbReference type="PROSITE" id="PS50191">
    <property type="entry name" value="CRAL_TRIO"/>
    <property type="match status" value="1"/>
</dbReference>
<dbReference type="SUPFAM" id="SSF52087">
    <property type="entry name" value="CRAL/TRIO domain"/>
    <property type="match status" value="1"/>
</dbReference>
<keyword evidence="3" id="KW-1185">Reference proteome</keyword>
<evidence type="ECO:0000259" key="1">
    <source>
        <dbReference type="PROSITE" id="PS50191"/>
    </source>
</evidence>
<name>A0A0T6AVM5_9SCAR</name>
<organism evidence="2 3">
    <name type="scientific">Oryctes borbonicus</name>
    <dbReference type="NCBI Taxonomy" id="1629725"/>
    <lineage>
        <taxon>Eukaryota</taxon>
        <taxon>Metazoa</taxon>
        <taxon>Ecdysozoa</taxon>
        <taxon>Arthropoda</taxon>
        <taxon>Hexapoda</taxon>
        <taxon>Insecta</taxon>
        <taxon>Pterygota</taxon>
        <taxon>Neoptera</taxon>
        <taxon>Endopterygota</taxon>
        <taxon>Coleoptera</taxon>
        <taxon>Polyphaga</taxon>
        <taxon>Scarabaeiformia</taxon>
        <taxon>Scarabaeidae</taxon>
        <taxon>Dynastinae</taxon>
        <taxon>Oryctes</taxon>
    </lineage>
</organism>
<accession>A0A0T6AVM5</accession>
<dbReference type="Gene3D" id="1.20.5.1200">
    <property type="entry name" value="Alpha-tocopherol transfer"/>
    <property type="match status" value="1"/>
</dbReference>
<sequence length="285" mass="33268">MASSAVFRLETDQISEETKQIATKELRETEEIVECGFRELRELLTVDSSLYYSTEEEFLRIFLRPCKYYAKSAYRLMERIADYRAKHYDIIGNILPQDLKHLVDSANVFNVLINRDQKGRRIMICCSRNWDPSKVTTDQLLQMLYMIHIASLAEPETQVRGFVVVIDCKDIGMKHIRNFTPSFAGKLLTFLQQAMPLRLKEFHIINNPFIFNIAWAIVKPLLIQKAKNRIILHGKNIASLHQYLAPTHLPEDFGGYLPKIWYSSVDWYPTIEQQSEFIKKWNACG</sequence>
<proteinExistence type="predicted"/>
<dbReference type="GO" id="GO:0016020">
    <property type="term" value="C:membrane"/>
    <property type="evidence" value="ECO:0007669"/>
    <property type="project" value="TreeGrafter"/>
</dbReference>
<dbReference type="InterPro" id="IPR036273">
    <property type="entry name" value="CRAL/TRIO_N_dom_sf"/>
</dbReference>
<dbReference type="Proteomes" id="UP000051574">
    <property type="component" value="Unassembled WGS sequence"/>
</dbReference>
<dbReference type="EMBL" id="LJIG01022701">
    <property type="protein sequence ID" value="KRT79161.1"/>
    <property type="molecule type" value="Genomic_DNA"/>
</dbReference>
<dbReference type="AlphaFoldDB" id="A0A0T6AVM5"/>
<dbReference type="InterPro" id="IPR036865">
    <property type="entry name" value="CRAL-TRIO_dom_sf"/>
</dbReference>
<dbReference type="PANTHER" id="PTHR10174">
    <property type="entry name" value="ALPHA-TOCOPHEROL TRANSFER PROTEIN-RELATED"/>
    <property type="match status" value="1"/>
</dbReference>